<accession>A0ABD1KN36</accession>
<reference evidence="10 11" key="1">
    <citation type="submission" date="2024-09" db="EMBL/GenBank/DDBJ databases">
        <title>A chromosome-level genome assembly of Gray's grenadier anchovy, Coilia grayii.</title>
        <authorList>
            <person name="Fu Z."/>
        </authorList>
    </citation>
    <scope>NUCLEOTIDE SEQUENCE [LARGE SCALE GENOMIC DNA]</scope>
    <source>
        <strain evidence="10">G4</strain>
        <tissue evidence="10">Muscle</tissue>
    </source>
</reference>
<keyword evidence="6 8" id="KW-0051">Antiviral defense</keyword>
<comment type="caution">
    <text evidence="10">The sequence shown here is derived from an EMBL/GenBank/DDBJ whole genome shotgun (WGS) entry which is preliminary data.</text>
</comment>
<evidence type="ECO:0000256" key="1">
    <source>
        <dbReference type="ARBA" id="ARBA00004613"/>
    </source>
</evidence>
<evidence type="ECO:0000256" key="4">
    <source>
        <dbReference type="ARBA" id="ARBA00022525"/>
    </source>
</evidence>
<keyword evidence="9" id="KW-1133">Transmembrane helix</keyword>
<evidence type="ECO:0000256" key="5">
    <source>
        <dbReference type="ARBA" id="ARBA00022729"/>
    </source>
</evidence>
<gene>
    <name evidence="10" type="ORF">ACEWY4_002311</name>
</gene>
<dbReference type="SUPFAM" id="SSF47266">
    <property type="entry name" value="4-helical cytokines"/>
    <property type="match status" value="1"/>
</dbReference>
<dbReference type="InterPro" id="IPR000471">
    <property type="entry name" value="Interferon_alpha/beta/delta"/>
</dbReference>
<dbReference type="GO" id="GO:0005615">
    <property type="term" value="C:extracellular space"/>
    <property type="evidence" value="ECO:0007669"/>
    <property type="project" value="UniProtKB-KW"/>
</dbReference>
<dbReference type="PANTHER" id="PTHR11691:SF73">
    <property type="entry name" value="INTERFERON BETA"/>
    <property type="match status" value="1"/>
</dbReference>
<name>A0ABD1KN36_9TELE</name>
<keyword evidence="4" id="KW-0964">Secreted</keyword>
<evidence type="ECO:0000256" key="9">
    <source>
        <dbReference type="SAM" id="Phobius"/>
    </source>
</evidence>
<dbReference type="GO" id="GO:0006955">
    <property type="term" value="P:immune response"/>
    <property type="evidence" value="ECO:0007669"/>
    <property type="project" value="UniProtKB-ARBA"/>
</dbReference>
<dbReference type="Proteomes" id="UP001591681">
    <property type="component" value="Unassembled WGS sequence"/>
</dbReference>
<dbReference type="EMBL" id="JBHFQA010000003">
    <property type="protein sequence ID" value="KAL2100550.1"/>
    <property type="molecule type" value="Genomic_DNA"/>
</dbReference>
<evidence type="ECO:0000313" key="11">
    <source>
        <dbReference type="Proteomes" id="UP001591681"/>
    </source>
</evidence>
<keyword evidence="5" id="KW-0732">Signal</keyword>
<organism evidence="10 11">
    <name type="scientific">Coilia grayii</name>
    <name type="common">Gray's grenadier anchovy</name>
    <dbReference type="NCBI Taxonomy" id="363190"/>
    <lineage>
        <taxon>Eukaryota</taxon>
        <taxon>Metazoa</taxon>
        <taxon>Chordata</taxon>
        <taxon>Craniata</taxon>
        <taxon>Vertebrata</taxon>
        <taxon>Euteleostomi</taxon>
        <taxon>Actinopterygii</taxon>
        <taxon>Neopterygii</taxon>
        <taxon>Teleostei</taxon>
        <taxon>Clupei</taxon>
        <taxon>Clupeiformes</taxon>
        <taxon>Clupeoidei</taxon>
        <taxon>Engraulidae</taxon>
        <taxon>Coilinae</taxon>
        <taxon>Coilia</taxon>
    </lineage>
</organism>
<dbReference type="AlphaFoldDB" id="A0ABD1KN36"/>
<dbReference type="InterPro" id="IPR009079">
    <property type="entry name" value="4_helix_cytokine-like_core"/>
</dbReference>
<feature type="transmembrane region" description="Helical" evidence="9">
    <location>
        <begin position="42"/>
        <end position="62"/>
    </location>
</feature>
<evidence type="ECO:0000256" key="2">
    <source>
        <dbReference type="ARBA" id="ARBA00011033"/>
    </source>
</evidence>
<sequence>MLKAKPQATRKRNVLYHRCHSRKTKDWASHKYLTAMADSSQVLAVLQCFTFSVFLSLALKLLSMASGRLILFCVIALCHHWVFADGCRWTQFQLGSKNEESVLLLTKMGGLFPLACLKEKGARLFPQDVYKAALSADAAEVALEALGYVDEIFQRDQSKVRSTWNADQLDLFRNILHRQIQKLQECVSLKPIGCFSFQVGSKSSSNENAALKSYFQKLNGLLVEKDLSACAWEIVRDEVHYSLVQLHAFLESRRT</sequence>
<evidence type="ECO:0000256" key="6">
    <source>
        <dbReference type="ARBA" id="ARBA00023118"/>
    </source>
</evidence>
<dbReference type="SMART" id="SM00076">
    <property type="entry name" value="IFabd"/>
    <property type="match status" value="1"/>
</dbReference>
<evidence type="ECO:0000256" key="7">
    <source>
        <dbReference type="ARBA" id="ARBA00023157"/>
    </source>
</evidence>
<dbReference type="GO" id="GO:0005125">
    <property type="term" value="F:cytokine activity"/>
    <property type="evidence" value="ECO:0007669"/>
    <property type="project" value="UniProtKB-KW"/>
</dbReference>
<feature type="transmembrane region" description="Helical" evidence="9">
    <location>
        <begin position="69"/>
        <end position="84"/>
    </location>
</feature>
<evidence type="ECO:0000256" key="3">
    <source>
        <dbReference type="ARBA" id="ARBA00022514"/>
    </source>
</evidence>
<keyword evidence="9" id="KW-0812">Transmembrane</keyword>
<keyword evidence="11" id="KW-1185">Reference proteome</keyword>
<keyword evidence="9" id="KW-0472">Membrane</keyword>
<dbReference type="Pfam" id="PF00143">
    <property type="entry name" value="Interferon"/>
    <property type="match status" value="1"/>
</dbReference>
<dbReference type="GO" id="GO:0051607">
    <property type="term" value="P:defense response to virus"/>
    <property type="evidence" value="ECO:0007669"/>
    <property type="project" value="UniProtKB-KW"/>
</dbReference>
<keyword evidence="3 8" id="KW-0202">Cytokine</keyword>
<proteinExistence type="inferred from homology"/>
<keyword evidence="7" id="KW-1015">Disulfide bond</keyword>
<dbReference type="Gene3D" id="1.20.1250.10">
    <property type="match status" value="1"/>
</dbReference>
<evidence type="ECO:0000256" key="8">
    <source>
        <dbReference type="RuleBase" id="RU000436"/>
    </source>
</evidence>
<dbReference type="PANTHER" id="PTHR11691">
    <property type="entry name" value="TYPE I INTERFERON"/>
    <property type="match status" value="1"/>
</dbReference>
<evidence type="ECO:0000313" key="10">
    <source>
        <dbReference type="EMBL" id="KAL2100550.1"/>
    </source>
</evidence>
<protein>
    <submittedName>
        <fullName evidence="10">Uncharacterized protein</fullName>
    </submittedName>
</protein>
<comment type="subcellular location">
    <subcellularLocation>
        <location evidence="1">Secreted</location>
    </subcellularLocation>
</comment>
<comment type="similarity">
    <text evidence="2 8">Belongs to the alpha/beta interferon family.</text>
</comment>